<feature type="transmembrane region" description="Helical" evidence="9">
    <location>
        <begin position="96"/>
        <end position="119"/>
    </location>
</feature>
<dbReference type="InterPro" id="IPR055348">
    <property type="entry name" value="DctQ"/>
</dbReference>
<feature type="transmembrane region" description="Helical" evidence="9">
    <location>
        <begin position="154"/>
        <end position="176"/>
    </location>
</feature>
<gene>
    <name evidence="11" type="ORF">E0D97_02550</name>
</gene>
<sequence>MIASLRAAHALLGRINEVVLALGRNIAWVLMALMVFIILLQVFYRYVLNSALPWPEEAALALMIWMMGLIAPSAYRWGGFVSIDMLSEQLPKWPRFVLTLFLVITATVVIVFLLQQAWIHFSSPILFNSSGLNRMLQDSGINALLGTRLEFRAAYIYFGMVTCFAMMLSVNIEVLLRNLGQTLGSPDDFPAPQIPEFFGAE</sequence>
<evidence type="ECO:0000313" key="11">
    <source>
        <dbReference type="EMBL" id="TCD16329.1"/>
    </source>
</evidence>
<feature type="transmembrane region" description="Helical" evidence="9">
    <location>
        <begin position="26"/>
        <end position="46"/>
    </location>
</feature>
<comment type="similarity">
    <text evidence="8 9">Belongs to the TRAP transporter small permease family.</text>
</comment>
<dbReference type="Pfam" id="PF04290">
    <property type="entry name" value="DctQ"/>
    <property type="match status" value="1"/>
</dbReference>
<name>A0A4R0PLK3_9HYPH</name>
<comment type="subcellular location">
    <subcellularLocation>
        <location evidence="1 9">Cell inner membrane</location>
        <topology evidence="1 9">Multi-pass membrane protein</topology>
    </subcellularLocation>
</comment>
<dbReference type="GO" id="GO:0015740">
    <property type="term" value="P:C4-dicarboxylate transport"/>
    <property type="evidence" value="ECO:0007669"/>
    <property type="project" value="TreeGrafter"/>
</dbReference>
<evidence type="ECO:0000313" key="12">
    <source>
        <dbReference type="Proteomes" id="UP000291301"/>
    </source>
</evidence>
<dbReference type="EMBL" id="SJST01000001">
    <property type="protein sequence ID" value="TCD16329.1"/>
    <property type="molecule type" value="Genomic_DNA"/>
</dbReference>
<dbReference type="AlphaFoldDB" id="A0A4R0PLK3"/>
<evidence type="ECO:0000256" key="9">
    <source>
        <dbReference type="RuleBase" id="RU369079"/>
    </source>
</evidence>
<evidence type="ECO:0000256" key="8">
    <source>
        <dbReference type="ARBA" id="ARBA00038436"/>
    </source>
</evidence>
<evidence type="ECO:0000256" key="2">
    <source>
        <dbReference type="ARBA" id="ARBA00022448"/>
    </source>
</evidence>
<dbReference type="OrthoDB" id="7843639at2"/>
<keyword evidence="6 9" id="KW-1133">Transmembrane helix</keyword>
<evidence type="ECO:0000256" key="1">
    <source>
        <dbReference type="ARBA" id="ARBA00004429"/>
    </source>
</evidence>
<keyword evidence="3" id="KW-1003">Cell membrane</keyword>
<dbReference type="Proteomes" id="UP000291301">
    <property type="component" value="Unassembled WGS sequence"/>
</dbReference>
<evidence type="ECO:0000256" key="4">
    <source>
        <dbReference type="ARBA" id="ARBA00022519"/>
    </source>
</evidence>
<feature type="domain" description="Tripartite ATP-independent periplasmic transporters DctQ component" evidence="10">
    <location>
        <begin position="34"/>
        <end position="176"/>
    </location>
</feature>
<evidence type="ECO:0000259" key="10">
    <source>
        <dbReference type="Pfam" id="PF04290"/>
    </source>
</evidence>
<keyword evidence="2 9" id="KW-0813">Transport</keyword>
<dbReference type="RefSeq" id="WP_131565095.1">
    <property type="nucleotide sequence ID" value="NZ_JAINFK010000001.1"/>
</dbReference>
<keyword evidence="4 9" id="KW-0997">Cell inner membrane</keyword>
<comment type="caution">
    <text evidence="11">The sequence shown here is derived from an EMBL/GenBank/DDBJ whole genome shotgun (WGS) entry which is preliminary data.</text>
</comment>
<proteinExistence type="inferred from homology"/>
<organism evidence="11 12">
    <name type="scientific">Oricola cellulosilytica</name>
    <dbReference type="NCBI Taxonomy" id="1429082"/>
    <lineage>
        <taxon>Bacteria</taxon>
        <taxon>Pseudomonadati</taxon>
        <taxon>Pseudomonadota</taxon>
        <taxon>Alphaproteobacteria</taxon>
        <taxon>Hyphomicrobiales</taxon>
        <taxon>Ahrensiaceae</taxon>
        <taxon>Oricola</taxon>
    </lineage>
</organism>
<reference evidence="11 12" key="1">
    <citation type="journal article" date="2015" name="Antonie Van Leeuwenhoek">
        <title>Oricola cellulosilytica gen. nov., sp. nov., a cellulose-degrading bacterium of the family Phyllobacteriaceae isolated from surface seashore water, and emended descriptions of Mesorhizobium loti and Phyllobacterium myrsinacearum.</title>
        <authorList>
            <person name="Hameed A."/>
            <person name="Shahina M."/>
            <person name="Lai W.A."/>
            <person name="Lin S.Y."/>
            <person name="Young L.S."/>
            <person name="Liu Y.C."/>
            <person name="Hsu Y.H."/>
            <person name="Young C.C."/>
        </authorList>
    </citation>
    <scope>NUCLEOTIDE SEQUENCE [LARGE SCALE GENOMIC DNA]</scope>
    <source>
        <strain evidence="11 12">KCTC 52183</strain>
    </source>
</reference>
<dbReference type="GO" id="GO:0022857">
    <property type="term" value="F:transmembrane transporter activity"/>
    <property type="evidence" value="ECO:0007669"/>
    <property type="project" value="UniProtKB-UniRule"/>
</dbReference>
<keyword evidence="5 9" id="KW-0812">Transmembrane</keyword>
<evidence type="ECO:0000256" key="5">
    <source>
        <dbReference type="ARBA" id="ARBA00022692"/>
    </source>
</evidence>
<protein>
    <recommendedName>
        <fullName evidence="9">TRAP transporter small permease protein</fullName>
    </recommendedName>
</protein>
<dbReference type="PANTHER" id="PTHR35011:SF11">
    <property type="entry name" value="TRAP TRANSPORTER SMALL PERMEASE PROTEIN"/>
    <property type="match status" value="1"/>
</dbReference>
<evidence type="ECO:0000256" key="6">
    <source>
        <dbReference type="ARBA" id="ARBA00022989"/>
    </source>
</evidence>
<evidence type="ECO:0000256" key="7">
    <source>
        <dbReference type="ARBA" id="ARBA00023136"/>
    </source>
</evidence>
<dbReference type="GO" id="GO:0005886">
    <property type="term" value="C:plasma membrane"/>
    <property type="evidence" value="ECO:0007669"/>
    <property type="project" value="UniProtKB-SubCell"/>
</dbReference>
<evidence type="ECO:0000256" key="3">
    <source>
        <dbReference type="ARBA" id="ARBA00022475"/>
    </source>
</evidence>
<feature type="transmembrane region" description="Helical" evidence="9">
    <location>
        <begin position="58"/>
        <end position="75"/>
    </location>
</feature>
<dbReference type="InterPro" id="IPR007387">
    <property type="entry name" value="TRAP_DctQ"/>
</dbReference>
<keyword evidence="12" id="KW-1185">Reference proteome</keyword>
<comment type="subunit">
    <text evidence="9">The complex comprises the extracytoplasmic solute receptor protein and the two transmembrane proteins.</text>
</comment>
<accession>A0A4R0PLK3</accession>
<dbReference type="PANTHER" id="PTHR35011">
    <property type="entry name" value="2,3-DIKETO-L-GULONATE TRAP TRANSPORTER SMALL PERMEASE PROTEIN YIAM"/>
    <property type="match status" value="1"/>
</dbReference>
<comment type="function">
    <text evidence="9">Part of the tripartite ATP-independent periplasmic (TRAP) transport system.</text>
</comment>
<keyword evidence="7 9" id="KW-0472">Membrane</keyword>